<sequence length="71" mass="8453">MTKMWWCHGVYNVYVNGRYKMSSTYARRVNANNQVDAACEIIEWYAEFNAPDYMYEIVTINVVQIDTFLIQ</sequence>
<proteinExistence type="predicted"/>
<evidence type="ECO:0000313" key="2">
    <source>
        <dbReference type="Proteomes" id="UP000029889"/>
    </source>
</evidence>
<protein>
    <submittedName>
        <fullName evidence="1">Uncharacterized protein</fullName>
    </submittedName>
</protein>
<dbReference type="Proteomes" id="UP000029889">
    <property type="component" value="Segment"/>
</dbReference>
<evidence type="ECO:0000313" key="1">
    <source>
        <dbReference type="EMBL" id="AIT14074.1"/>
    </source>
</evidence>
<dbReference type="RefSeq" id="YP_009101771.1">
    <property type="nucleotide sequence ID" value="NC_025447.1"/>
</dbReference>
<dbReference type="GeneID" id="22111224"/>
<gene>
    <name evidence="1" type="primary">184</name>
    <name evidence="1" type="ORF">PBI_121Q_184</name>
</gene>
<organism evidence="1 2">
    <name type="scientific">Escherichia phage 121Q</name>
    <dbReference type="NCBI Taxonomy" id="1555202"/>
    <lineage>
        <taxon>Viruses</taxon>
        <taxon>Duplodnaviria</taxon>
        <taxon>Heunggongvirae</taxon>
        <taxon>Uroviricota</taxon>
        <taxon>Caudoviricetes</taxon>
        <taxon>Asteriusvirus</taxon>
        <taxon>Asteriusvirus av121Q</taxon>
    </lineage>
</organism>
<name>A0A097EXA2_9CAUD</name>
<dbReference type="KEGG" id="vg:22111224"/>
<reference evidence="1 2" key="1">
    <citation type="submission" date="2014-09" db="EMBL/GenBank/DDBJ databases">
        <authorList>
            <person name="Lapin J.S."/>
            <person name="Pope W.H."/>
            <person name="Hua J."/>
            <person name="Ford M.E."/>
            <person name="Conway J.F."/>
            <person name="Hatfull G.F."/>
            <person name="Hendrix R.W."/>
        </authorList>
    </citation>
    <scope>NUCLEOTIDE SEQUENCE [LARGE SCALE GENOMIC DNA]</scope>
</reference>
<keyword evidence="2" id="KW-1185">Reference proteome</keyword>
<accession>A0A097EXA2</accession>
<dbReference type="EMBL" id="KM507819">
    <property type="protein sequence ID" value="AIT14074.1"/>
    <property type="molecule type" value="Genomic_DNA"/>
</dbReference>